<feature type="signal peptide" evidence="2">
    <location>
        <begin position="1"/>
        <end position="28"/>
    </location>
</feature>
<dbReference type="Proteomes" id="UP001374579">
    <property type="component" value="Unassembled WGS sequence"/>
</dbReference>
<feature type="region of interest" description="Disordered" evidence="1">
    <location>
        <begin position="141"/>
        <end position="227"/>
    </location>
</feature>
<feature type="region of interest" description="Disordered" evidence="1">
    <location>
        <begin position="61"/>
        <end position="98"/>
    </location>
</feature>
<evidence type="ECO:0000256" key="1">
    <source>
        <dbReference type="SAM" id="MobiDB-lite"/>
    </source>
</evidence>
<feature type="compositionally biased region" description="Low complexity" evidence="1">
    <location>
        <begin position="141"/>
        <end position="165"/>
    </location>
</feature>
<reference evidence="3 4" key="1">
    <citation type="submission" date="2024-02" db="EMBL/GenBank/DDBJ databases">
        <title>Chromosome-scale genome assembly of the rough periwinkle Littorina saxatilis.</title>
        <authorList>
            <person name="De Jode A."/>
            <person name="Faria R."/>
            <person name="Formenti G."/>
            <person name="Sims Y."/>
            <person name="Smith T.P."/>
            <person name="Tracey A."/>
            <person name="Wood J.M.D."/>
            <person name="Zagrodzka Z.B."/>
            <person name="Johannesson K."/>
            <person name="Butlin R.K."/>
            <person name="Leder E.H."/>
        </authorList>
    </citation>
    <scope>NUCLEOTIDE SEQUENCE [LARGE SCALE GENOMIC DNA]</scope>
    <source>
        <strain evidence="3">Snail1</strain>
        <tissue evidence="3">Muscle</tissue>
    </source>
</reference>
<sequence length="227" mass="22827">MLSLLGWINMMKFAGCILILALASPSYAASLSIAKAVAAGVDIDARMNSLLESRHVRSLNNAGGPADATNSVDPGGPVDAALGPVDAFLDKGQGGDSSEDIDSLIAQLENAIMELSALPAAEAIPLEERVAQLQETIAAKEAPAPEAAPEVQQEQAPAAPEPAAATGPDNSNKEDGDGDGNSGPDTGGGQQDASPQHDSGAGAPEAPAPFEPQQGNGVDQGNEDTKS</sequence>
<feature type="compositionally biased region" description="Gly residues" evidence="1">
    <location>
        <begin position="179"/>
        <end position="190"/>
    </location>
</feature>
<dbReference type="AlphaFoldDB" id="A0AAN9G0P8"/>
<gene>
    <name evidence="3" type="ORF">V1264_010614</name>
</gene>
<proteinExistence type="predicted"/>
<keyword evidence="2" id="KW-0732">Signal</keyword>
<accession>A0AAN9G0P8</accession>
<name>A0AAN9G0P8_9CAEN</name>
<keyword evidence="4" id="KW-1185">Reference proteome</keyword>
<feature type="chain" id="PRO_5042966557" evidence="2">
    <location>
        <begin position="29"/>
        <end position="227"/>
    </location>
</feature>
<comment type="caution">
    <text evidence="3">The sequence shown here is derived from an EMBL/GenBank/DDBJ whole genome shotgun (WGS) entry which is preliminary data.</text>
</comment>
<organism evidence="3 4">
    <name type="scientific">Littorina saxatilis</name>
    <dbReference type="NCBI Taxonomy" id="31220"/>
    <lineage>
        <taxon>Eukaryota</taxon>
        <taxon>Metazoa</taxon>
        <taxon>Spiralia</taxon>
        <taxon>Lophotrochozoa</taxon>
        <taxon>Mollusca</taxon>
        <taxon>Gastropoda</taxon>
        <taxon>Caenogastropoda</taxon>
        <taxon>Littorinimorpha</taxon>
        <taxon>Littorinoidea</taxon>
        <taxon>Littorinidae</taxon>
        <taxon>Littorina</taxon>
    </lineage>
</organism>
<protein>
    <submittedName>
        <fullName evidence="3">Uncharacterized protein</fullName>
    </submittedName>
</protein>
<evidence type="ECO:0000256" key="2">
    <source>
        <dbReference type="SAM" id="SignalP"/>
    </source>
</evidence>
<evidence type="ECO:0000313" key="3">
    <source>
        <dbReference type="EMBL" id="KAK7090871.1"/>
    </source>
</evidence>
<dbReference type="EMBL" id="JBAMIC010000024">
    <property type="protein sequence ID" value="KAK7090871.1"/>
    <property type="molecule type" value="Genomic_DNA"/>
</dbReference>
<evidence type="ECO:0000313" key="4">
    <source>
        <dbReference type="Proteomes" id="UP001374579"/>
    </source>
</evidence>